<feature type="region of interest" description="Disordered" evidence="1">
    <location>
        <begin position="101"/>
        <end position="145"/>
    </location>
</feature>
<dbReference type="AlphaFoldDB" id="A0A2A3MLR8"/>
<dbReference type="CDD" id="cd00093">
    <property type="entry name" value="HTH_XRE"/>
    <property type="match status" value="1"/>
</dbReference>
<sequence>MGADMNTSTGEQRKQLIEEIMQQHADGVITLGVAIRRLRLEITGFDQETFAKMCGMSTRALYQLETDKGNPTLGTLDSVLRKFGLRLGLMKAAAPGQTSMALMRQPHLAEPPPNHKASDKASGVVTRGSKPNRATRGKPSTGRGR</sequence>
<evidence type="ECO:0000313" key="4">
    <source>
        <dbReference type="Proteomes" id="UP000242313"/>
    </source>
</evidence>
<protein>
    <submittedName>
        <fullName evidence="3">Transcriptional regulator</fullName>
    </submittedName>
</protein>
<dbReference type="Gene3D" id="1.10.260.40">
    <property type="entry name" value="lambda repressor-like DNA-binding domains"/>
    <property type="match status" value="1"/>
</dbReference>
<dbReference type="EMBL" id="NTMR01000003">
    <property type="protein sequence ID" value="PBK05746.1"/>
    <property type="molecule type" value="Genomic_DNA"/>
</dbReference>
<keyword evidence="4" id="KW-1185">Reference proteome</keyword>
<reference evidence="3 4" key="1">
    <citation type="submission" date="2017-09" db="EMBL/GenBank/DDBJ databases">
        <title>Pseudomonas abyssi sp. nov. isolated from Abyssopelagic Water.</title>
        <authorList>
            <person name="Wei Y."/>
        </authorList>
    </citation>
    <scope>NUCLEOTIDE SEQUENCE [LARGE SCALE GENOMIC DNA]</scope>
    <source>
        <strain evidence="3 4">MT5</strain>
    </source>
</reference>
<dbReference type="SMART" id="SM00530">
    <property type="entry name" value="HTH_XRE"/>
    <property type="match status" value="1"/>
</dbReference>
<dbReference type="PROSITE" id="PS50943">
    <property type="entry name" value="HTH_CROC1"/>
    <property type="match status" value="1"/>
</dbReference>
<dbReference type="SUPFAM" id="SSF47413">
    <property type="entry name" value="lambda repressor-like DNA-binding domains"/>
    <property type="match status" value="1"/>
</dbReference>
<proteinExistence type="predicted"/>
<comment type="caution">
    <text evidence="3">The sequence shown here is derived from an EMBL/GenBank/DDBJ whole genome shotgun (WGS) entry which is preliminary data.</text>
</comment>
<accession>A0A2A3MLR8</accession>
<evidence type="ECO:0000313" key="3">
    <source>
        <dbReference type="EMBL" id="PBK05746.1"/>
    </source>
</evidence>
<evidence type="ECO:0000259" key="2">
    <source>
        <dbReference type="PROSITE" id="PS50943"/>
    </source>
</evidence>
<organism evidence="3 4">
    <name type="scientific">Pseudomonas abyssi</name>
    <dbReference type="NCBI Taxonomy" id="170540"/>
    <lineage>
        <taxon>Bacteria</taxon>
        <taxon>Pseudomonadati</taxon>
        <taxon>Pseudomonadota</taxon>
        <taxon>Gammaproteobacteria</taxon>
        <taxon>Pseudomonadales</taxon>
        <taxon>Pseudomonadaceae</taxon>
        <taxon>Pseudomonas</taxon>
    </lineage>
</organism>
<evidence type="ECO:0000256" key="1">
    <source>
        <dbReference type="SAM" id="MobiDB-lite"/>
    </source>
</evidence>
<dbReference type="Proteomes" id="UP000242313">
    <property type="component" value="Unassembled WGS sequence"/>
</dbReference>
<feature type="domain" description="HTH cro/C1-type" evidence="2">
    <location>
        <begin position="35"/>
        <end position="90"/>
    </location>
</feature>
<dbReference type="GO" id="GO:0003677">
    <property type="term" value="F:DNA binding"/>
    <property type="evidence" value="ECO:0007669"/>
    <property type="project" value="InterPro"/>
</dbReference>
<gene>
    <name evidence="3" type="ORF">CNQ84_04405</name>
</gene>
<dbReference type="Pfam" id="PF01381">
    <property type="entry name" value="HTH_3"/>
    <property type="match status" value="1"/>
</dbReference>
<dbReference type="InterPro" id="IPR001387">
    <property type="entry name" value="Cro/C1-type_HTH"/>
</dbReference>
<dbReference type="InterPro" id="IPR010982">
    <property type="entry name" value="Lambda_DNA-bd_dom_sf"/>
</dbReference>
<name>A0A2A3MLR8_9PSED</name>